<sequence length="83" mass="9035">MPCIHHTSFPSSIASAVVIPPLLPSLLFPTLREKKIKVTFLPSILPSSTSLIPILPPLLYSIPFHVLFCSPLAALVYPTTKTL</sequence>
<name>A0A5N6KFW4_MONLA</name>
<keyword evidence="2" id="KW-1185">Reference proteome</keyword>
<reference evidence="1 2" key="1">
    <citation type="submission" date="2019-06" db="EMBL/GenBank/DDBJ databases">
        <title>Genome Sequence of the Brown Rot Fungal Pathogen Monilinia laxa.</title>
        <authorList>
            <person name="De Miccolis Angelini R.M."/>
            <person name="Landi L."/>
            <person name="Abate D."/>
            <person name="Pollastro S."/>
            <person name="Romanazzi G."/>
            <person name="Faretra F."/>
        </authorList>
    </citation>
    <scope>NUCLEOTIDE SEQUENCE [LARGE SCALE GENOMIC DNA]</scope>
    <source>
        <strain evidence="1 2">Mlax316</strain>
    </source>
</reference>
<comment type="caution">
    <text evidence="1">The sequence shown here is derived from an EMBL/GenBank/DDBJ whole genome shotgun (WGS) entry which is preliminary data.</text>
</comment>
<protein>
    <submittedName>
        <fullName evidence="1">Uncharacterized protein</fullName>
    </submittedName>
</protein>
<dbReference type="EMBL" id="VIGI01000003">
    <property type="protein sequence ID" value="KAB8302666.1"/>
    <property type="molecule type" value="Genomic_DNA"/>
</dbReference>
<organism evidence="1 2">
    <name type="scientific">Monilinia laxa</name>
    <name type="common">Brown rot fungus</name>
    <name type="synonym">Sclerotinia laxa</name>
    <dbReference type="NCBI Taxonomy" id="61186"/>
    <lineage>
        <taxon>Eukaryota</taxon>
        <taxon>Fungi</taxon>
        <taxon>Dikarya</taxon>
        <taxon>Ascomycota</taxon>
        <taxon>Pezizomycotina</taxon>
        <taxon>Leotiomycetes</taxon>
        <taxon>Helotiales</taxon>
        <taxon>Sclerotiniaceae</taxon>
        <taxon>Monilinia</taxon>
    </lineage>
</organism>
<dbReference type="Proteomes" id="UP000326757">
    <property type="component" value="Unassembled WGS sequence"/>
</dbReference>
<gene>
    <name evidence="1" type="ORF">EYC80_006030</name>
</gene>
<accession>A0A5N6KFW4</accession>
<proteinExistence type="predicted"/>
<dbReference type="AlphaFoldDB" id="A0A5N6KFW4"/>
<evidence type="ECO:0000313" key="1">
    <source>
        <dbReference type="EMBL" id="KAB8302666.1"/>
    </source>
</evidence>
<evidence type="ECO:0000313" key="2">
    <source>
        <dbReference type="Proteomes" id="UP000326757"/>
    </source>
</evidence>